<dbReference type="SMR" id="A0A7M7H8L6"/>
<evidence type="ECO:0000313" key="3">
    <source>
        <dbReference type="Proteomes" id="UP000002358"/>
    </source>
</evidence>
<dbReference type="GeneID" id="100120237"/>
<dbReference type="Proteomes" id="UP000002358">
    <property type="component" value="Chromosome 4"/>
</dbReference>
<dbReference type="SUPFAM" id="SSF49599">
    <property type="entry name" value="TRAF domain-like"/>
    <property type="match status" value="1"/>
</dbReference>
<reference evidence="2" key="1">
    <citation type="submission" date="2021-01" db="UniProtKB">
        <authorList>
            <consortium name="EnsemblMetazoa"/>
        </authorList>
    </citation>
    <scope>IDENTIFICATION</scope>
</reference>
<evidence type="ECO:0000259" key="1">
    <source>
        <dbReference type="PROSITE" id="PS50144"/>
    </source>
</evidence>
<name>A0A7M7H8L6_NASVI</name>
<dbReference type="Gene3D" id="2.60.210.10">
    <property type="entry name" value="Apoptosis, Tumor Necrosis Factor Receptor Associated Protein 2, Chain A"/>
    <property type="match status" value="1"/>
</dbReference>
<dbReference type="EnsemblMetazoa" id="XM_008207354">
    <property type="protein sequence ID" value="XP_008205576"/>
    <property type="gene ID" value="LOC100120237"/>
</dbReference>
<protein>
    <recommendedName>
        <fullName evidence="1">MATH domain-containing protein</fullName>
    </recommendedName>
</protein>
<dbReference type="InterPro" id="IPR008974">
    <property type="entry name" value="TRAF-like"/>
</dbReference>
<dbReference type="KEGG" id="nvi:100120237"/>
<proteinExistence type="predicted"/>
<dbReference type="PROSITE" id="PS50144">
    <property type="entry name" value="MATH"/>
    <property type="match status" value="1"/>
</dbReference>
<sequence>MSVANNKWGLTQVKINKCNYIWTINNFSYLLKQAGEELKPPCLSIGNGKADEPRWCLRLYPKGINESFKDYLSLYFYRNSGADYRVEGRYELSLLNEPAAFPAFVKRELITDKANGLLVDDSLTFRCEIAMIVGNVSFSSEDYESSNRPFRAGGLQSLSSDFEKMSPIFSAMFEHDMLENKLAAVKIVDVEHHYLI</sequence>
<dbReference type="InterPro" id="IPR002083">
    <property type="entry name" value="MATH/TRAF_dom"/>
</dbReference>
<dbReference type="InParanoid" id="A0A7M7H8L6"/>
<dbReference type="AlphaFoldDB" id="A0A7M7H8L6"/>
<organism evidence="2 3">
    <name type="scientific">Nasonia vitripennis</name>
    <name type="common">Parasitic wasp</name>
    <dbReference type="NCBI Taxonomy" id="7425"/>
    <lineage>
        <taxon>Eukaryota</taxon>
        <taxon>Metazoa</taxon>
        <taxon>Ecdysozoa</taxon>
        <taxon>Arthropoda</taxon>
        <taxon>Hexapoda</taxon>
        <taxon>Insecta</taxon>
        <taxon>Pterygota</taxon>
        <taxon>Neoptera</taxon>
        <taxon>Endopterygota</taxon>
        <taxon>Hymenoptera</taxon>
        <taxon>Apocrita</taxon>
        <taxon>Proctotrupomorpha</taxon>
        <taxon>Chalcidoidea</taxon>
        <taxon>Pteromalidae</taxon>
        <taxon>Pteromalinae</taxon>
        <taxon>Nasonia</taxon>
    </lineage>
</organism>
<dbReference type="OrthoDB" id="6359816at2759"/>
<feature type="domain" description="MATH" evidence="1">
    <location>
        <begin position="17"/>
        <end position="129"/>
    </location>
</feature>
<accession>A0A7M7H8L6</accession>
<evidence type="ECO:0000313" key="2">
    <source>
        <dbReference type="EnsemblMetazoa" id="XP_008205576"/>
    </source>
</evidence>
<dbReference type="RefSeq" id="XP_008205576.1">
    <property type="nucleotide sequence ID" value="XM_008207354.1"/>
</dbReference>
<keyword evidence="3" id="KW-1185">Reference proteome</keyword>
<dbReference type="Pfam" id="PF22486">
    <property type="entry name" value="MATH_2"/>
    <property type="match status" value="1"/>
</dbReference>